<dbReference type="SUPFAM" id="SSF51556">
    <property type="entry name" value="Metallo-dependent hydrolases"/>
    <property type="match status" value="1"/>
</dbReference>
<dbReference type="InterPro" id="IPR013108">
    <property type="entry name" value="Amidohydro_3"/>
</dbReference>
<dbReference type="InterPro" id="IPR032466">
    <property type="entry name" value="Metal_Hydrolase"/>
</dbReference>
<dbReference type="Gene3D" id="3.20.20.140">
    <property type="entry name" value="Metal-dependent hydrolases"/>
    <property type="match status" value="1"/>
</dbReference>
<dbReference type="PANTHER" id="PTHR22642">
    <property type="entry name" value="IMIDAZOLONEPROPIONASE"/>
    <property type="match status" value="1"/>
</dbReference>
<dbReference type="AlphaFoldDB" id="A0A7C1JJH4"/>
<dbReference type="CDD" id="cd01300">
    <property type="entry name" value="YtcJ_like"/>
    <property type="match status" value="1"/>
</dbReference>
<reference evidence="2" key="1">
    <citation type="journal article" date="2020" name="mSystems">
        <title>Genome- and Community-Level Interaction Insights into Carbon Utilization and Element Cycling Functions of Hydrothermarchaeota in Hydrothermal Sediment.</title>
        <authorList>
            <person name="Zhou Z."/>
            <person name="Liu Y."/>
            <person name="Xu W."/>
            <person name="Pan J."/>
            <person name="Luo Z.H."/>
            <person name="Li M."/>
        </authorList>
    </citation>
    <scope>NUCLEOTIDE SEQUENCE [LARGE SCALE GENOMIC DNA]</scope>
    <source>
        <strain evidence="2">SpSt-289</strain>
    </source>
</reference>
<evidence type="ECO:0000259" key="1">
    <source>
        <dbReference type="Pfam" id="PF07969"/>
    </source>
</evidence>
<name>A0A7C1JJH4_9CHLR</name>
<keyword evidence="2" id="KW-0378">Hydrolase</keyword>
<gene>
    <name evidence="2" type="ORF">ENQ20_04635</name>
</gene>
<proteinExistence type="predicted"/>
<feature type="domain" description="Amidohydrolase 3" evidence="1">
    <location>
        <begin position="52"/>
        <end position="534"/>
    </location>
</feature>
<protein>
    <submittedName>
        <fullName evidence="2">Amidohydrolase</fullName>
    </submittedName>
</protein>
<organism evidence="2">
    <name type="scientific">Caldilinea aerophila</name>
    <dbReference type="NCBI Taxonomy" id="133453"/>
    <lineage>
        <taxon>Bacteria</taxon>
        <taxon>Bacillati</taxon>
        <taxon>Chloroflexota</taxon>
        <taxon>Caldilineae</taxon>
        <taxon>Caldilineales</taxon>
        <taxon>Caldilineaceae</taxon>
        <taxon>Caldilinea</taxon>
    </lineage>
</organism>
<accession>A0A7C1JJH4</accession>
<dbReference type="PANTHER" id="PTHR22642:SF2">
    <property type="entry name" value="PROTEIN LONG AFTER FAR-RED 3"/>
    <property type="match status" value="1"/>
</dbReference>
<sequence>MSSYADVLFLNAAVYTADPSNLRAEAVGVRGNRIVFVGRSADALALRGPRTEVIDAGGQSLLPGLIDSHFHLLWGSLKLDKLRLEDAKMFDDLRAALAAYAAANPQREWIEGVQLQYSAIPADARLDRWFLDAIVPDRPVYLTAFDGHTVWVNSEALRRAGLLHGRETPAGSEIVMDAATGTATGELREPGAFDPVRALIPKPTEAERRAALHKGMALCAQHGITSVQNMDGWDNSIELYAALEDLGEMTVRIYVPFDIKPETPLEQIAEAAAQKRRFQGPYVRAGSVKVFMDGVLESYTGLMLDDYAEQPGNRGSALYSAEHFNAIAVEADRLGLQICVHACGDGAVRRALDGYALAQQVNGRRDSRHRVEHVELIHPDDIPRFAELGVIASMQPAHCPPDLNAGDIWPSRVGSERWRYSFAWRTLRKAGARQAYGSDWPVVTMNPFVGMWSGLMREPWQPGDPVQRLTLTELIDGYTRDAAYAEFQEDVKGMIRVGMLADLTLLDRDLFATPPEEIHAIAPVLTMVNGRIVFRTIG</sequence>
<evidence type="ECO:0000313" key="2">
    <source>
        <dbReference type="EMBL" id="HDX30762.1"/>
    </source>
</evidence>
<dbReference type="Gene3D" id="2.30.40.10">
    <property type="entry name" value="Urease, subunit C, domain 1"/>
    <property type="match status" value="1"/>
</dbReference>
<dbReference type="InterPro" id="IPR011059">
    <property type="entry name" value="Metal-dep_hydrolase_composite"/>
</dbReference>
<dbReference type="GO" id="GO:0016810">
    <property type="term" value="F:hydrolase activity, acting on carbon-nitrogen (but not peptide) bonds"/>
    <property type="evidence" value="ECO:0007669"/>
    <property type="project" value="InterPro"/>
</dbReference>
<dbReference type="SUPFAM" id="SSF51338">
    <property type="entry name" value="Composite domain of metallo-dependent hydrolases"/>
    <property type="match status" value="1"/>
</dbReference>
<comment type="caution">
    <text evidence="2">The sequence shown here is derived from an EMBL/GenBank/DDBJ whole genome shotgun (WGS) entry which is preliminary data.</text>
</comment>
<dbReference type="Pfam" id="PF07969">
    <property type="entry name" value="Amidohydro_3"/>
    <property type="match status" value="1"/>
</dbReference>
<dbReference type="Gene3D" id="3.10.310.70">
    <property type="match status" value="1"/>
</dbReference>
<dbReference type="EMBL" id="DSMG01000053">
    <property type="protein sequence ID" value="HDX30762.1"/>
    <property type="molecule type" value="Genomic_DNA"/>
</dbReference>
<dbReference type="InterPro" id="IPR033932">
    <property type="entry name" value="YtcJ-like"/>
</dbReference>